<feature type="region of interest" description="Disordered" evidence="10">
    <location>
        <begin position="1"/>
        <end position="27"/>
    </location>
</feature>
<dbReference type="GO" id="GO:0000978">
    <property type="term" value="F:RNA polymerase II cis-regulatory region sequence-specific DNA binding"/>
    <property type="evidence" value="ECO:0007669"/>
    <property type="project" value="TreeGrafter"/>
</dbReference>
<comment type="subcellular location">
    <subcellularLocation>
        <location evidence="1">Nucleus</location>
    </subcellularLocation>
</comment>
<evidence type="ECO:0000256" key="6">
    <source>
        <dbReference type="ARBA" id="ARBA00023015"/>
    </source>
</evidence>
<comment type="caution">
    <text evidence="12">The sequence shown here is derived from an EMBL/GenBank/DDBJ whole genome shotgun (WGS) entry which is preliminary data.</text>
</comment>
<dbReference type="Proteomes" id="UP000314294">
    <property type="component" value="Unassembled WGS sequence"/>
</dbReference>
<keyword evidence="7" id="KW-0238">DNA-binding</keyword>
<dbReference type="GO" id="GO:0000981">
    <property type="term" value="F:DNA-binding transcription factor activity, RNA polymerase II-specific"/>
    <property type="evidence" value="ECO:0007669"/>
    <property type="project" value="TreeGrafter"/>
</dbReference>
<evidence type="ECO:0000256" key="8">
    <source>
        <dbReference type="ARBA" id="ARBA00023163"/>
    </source>
</evidence>
<evidence type="ECO:0000259" key="11">
    <source>
        <dbReference type="PROSITE" id="PS50097"/>
    </source>
</evidence>
<dbReference type="InterPro" id="IPR050457">
    <property type="entry name" value="ZnFinger_BTB_dom_contain"/>
</dbReference>
<keyword evidence="5" id="KW-0862">Zinc</keyword>
<evidence type="ECO:0000256" key="7">
    <source>
        <dbReference type="ARBA" id="ARBA00023125"/>
    </source>
</evidence>
<dbReference type="GO" id="GO:0008270">
    <property type="term" value="F:zinc ion binding"/>
    <property type="evidence" value="ECO:0007669"/>
    <property type="project" value="UniProtKB-KW"/>
</dbReference>
<dbReference type="Pfam" id="PF00651">
    <property type="entry name" value="BTB"/>
    <property type="match status" value="1"/>
</dbReference>
<dbReference type="PANTHER" id="PTHR46105">
    <property type="entry name" value="AGAP004733-PA"/>
    <property type="match status" value="1"/>
</dbReference>
<evidence type="ECO:0000313" key="13">
    <source>
        <dbReference type="Proteomes" id="UP000314294"/>
    </source>
</evidence>
<evidence type="ECO:0000256" key="10">
    <source>
        <dbReference type="SAM" id="MobiDB-lite"/>
    </source>
</evidence>
<keyword evidence="2" id="KW-0479">Metal-binding</keyword>
<keyword evidence="6" id="KW-0805">Transcription regulation</keyword>
<accession>A0A4Z2EWF1</accession>
<gene>
    <name evidence="12" type="primary">KBTBD3_2</name>
    <name evidence="12" type="ORF">EYF80_056709</name>
</gene>
<keyword evidence="13" id="KW-1185">Reference proteome</keyword>
<sequence length="138" mass="15300">MDESRSVGATDYSGDPRSGEPGGAPQCNGAPQGRAVLWAPESHGLQLLGALRAFREQALMLDFTIRVQDHSFPCHRCVLAACSDFFRYNIHLSIHPSIYPSIYLSIYLSIIHPSIHLSIYPSIHPSIYPSIHLSIFPK</sequence>
<dbReference type="PROSITE" id="PS50097">
    <property type="entry name" value="BTB"/>
    <property type="match status" value="1"/>
</dbReference>
<evidence type="ECO:0000256" key="2">
    <source>
        <dbReference type="ARBA" id="ARBA00022723"/>
    </source>
</evidence>
<dbReference type="AlphaFoldDB" id="A0A4Z2EWF1"/>
<dbReference type="Gene3D" id="3.30.710.10">
    <property type="entry name" value="Potassium Channel Kv1.1, Chain A"/>
    <property type="match status" value="1"/>
</dbReference>
<reference evidence="12 13" key="1">
    <citation type="submission" date="2019-03" db="EMBL/GenBank/DDBJ databases">
        <title>First draft genome of Liparis tanakae, snailfish: a comprehensive survey of snailfish specific genes.</title>
        <authorList>
            <person name="Kim W."/>
            <person name="Song I."/>
            <person name="Jeong J.-H."/>
            <person name="Kim D."/>
            <person name="Kim S."/>
            <person name="Ryu S."/>
            <person name="Song J.Y."/>
            <person name="Lee S.K."/>
        </authorList>
    </citation>
    <scope>NUCLEOTIDE SEQUENCE [LARGE SCALE GENOMIC DNA]</scope>
    <source>
        <tissue evidence="12">Muscle</tissue>
    </source>
</reference>
<keyword evidence="9" id="KW-0539">Nucleus</keyword>
<keyword evidence="4" id="KW-0863">Zinc-finger</keyword>
<dbReference type="InterPro" id="IPR011333">
    <property type="entry name" value="SKP1/BTB/POZ_sf"/>
</dbReference>
<evidence type="ECO:0000256" key="4">
    <source>
        <dbReference type="ARBA" id="ARBA00022771"/>
    </source>
</evidence>
<evidence type="ECO:0000256" key="9">
    <source>
        <dbReference type="ARBA" id="ARBA00023242"/>
    </source>
</evidence>
<keyword evidence="8" id="KW-0804">Transcription</keyword>
<dbReference type="OrthoDB" id="25620at2759"/>
<organism evidence="12 13">
    <name type="scientific">Liparis tanakae</name>
    <name type="common">Tanaka's snailfish</name>
    <dbReference type="NCBI Taxonomy" id="230148"/>
    <lineage>
        <taxon>Eukaryota</taxon>
        <taxon>Metazoa</taxon>
        <taxon>Chordata</taxon>
        <taxon>Craniata</taxon>
        <taxon>Vertebrata</taxon>
        <taxon>Euteleostomi</taxon>
        <taxon>Actinopterygii</taxon>
        <taxon>Neopterygii</taxon>
        <taxon>Teleostei</taxon>
        <taxon>Neoteleostei</taxon>
        <taxon>Acanthomorphata</taxon>
        <taxon>Eupercaria</taxon>
        <taxon>Perciformes</taxon>
        <taxon>Cottioidei</taxon>
        <taxon>Cottales</taxon>
        <taxon>Liparidae</taxon>
        <taxon>Liparis</taxon>
    </lineage>
</organism>
<dbReference type="SUPFAM" id="SSF54695">
    <property type="entry name" value="POZ domain"/>
    <property type="match status" value="1"/>
</dbReference>
<name>A0A4Z2EWF1_9TELE</name>
<dbReference type="EMBL" id="SRLO01002350">
    <property type="protein sequence ID" value="TNN33128.1"/>
    <property type="molecule type" value="Genomic_DNA"/>
</dbReference>
<dbReference type="PANTHER" id="PTHR46105:SF5">
    <property type="entry name" value="ZINC FINGER AND BTB DOMAIN-CONTAINING PROTEIN 44 ISOFORM X1"/>
    <property type="match status" value="1"/>
</dbReference>
<evidence type="ECO:0000256" key="3">
    <source>
        <dbReference type="ARBA" id="ARBA00022737"/>
    </source>
</evidence>
<protein>
    <submittedName>
        <fullName evidence="12">Kelch repeat and BTB domain-containing protein 3</fullName>
    </submittedName>
</protein>
<evidence type="ECO:0000256" key="5">
    <source>
        <dbReference type="ARBA" id="ARBA00022833"/>
    </source>
</evidence>
<dbReference type="GO" id="GO:0005634">
    <property type="term" value="C:nucleus"/>
    <property type="evidence" value="ECO:0007669"/>
    <property type="project" value="UniProtKB-SubCell"/>
</dbReference>
<evidence type="ECO:0000313" key="12">
    <source>
        <dbReference type="EMBL" id="TNN33128.1"/>
    </source>
</evidence>
<feature type="domain" description="BTB" evidence="11">
    <location>
        <begin position="61"/>
        <end position="87"/>
    </location>
</feature>
<keyword evidence="3" id="KW-0677">Repeat</keyword>
<evidence type="ECO:0000256" key="1">
    <source>
        <dbReference type="ARBA" id="ARBA00004123"/>
    </source>
</evidence>
<proteinExistence type="predicted"/>
<dbReference type="InterPro" id="IPR000210">
    <property type="entry name" value="BTB/POZ_dom"/>
</dbReference>